<protein>
    <recommendedName>
        <fullName evidence="5">UPF0344 protein SAMN05216498_1905</fullName>
    </recommendedName>
</protein>
<feature type="transmembrane region" description="Helical" evidence="5">
    <location>
        <begin position="12"/>
        <end position="30"/>
    </location>
</feature>
<evidence type="ECO:0000256" key="3">
    <source>
        <dbReference type="ARBA" id="ARBA00022989"/>
    </source>
</evidence>
<dbReference type="HAMAP" id="MF_01536">
    <property type="entry name" value="UPF0344"/>
    <property type="match status" value="1"/>
</dbReference>
<evidence type="ECO:0000256" key="2">
    <source>
        <dbReference type="ARBA" id="ARBA00022692"/>
    </source>
</evidence>
<dbReference type="OrthoDB" id="2365314at2"/>
<feature type="transmembrane region" description="Helical" evidence="5">
    <location>
        <begin position="42"/>
        <end position="63"/>
    </location>
</feature>
<evidence type="ECO:0000256" key="4">
    <source>
        <dbReference type="ARBA" id="ARBA00023136"/>
    </source>
</evidence>
<accession>A0A1G9ZYU9</accession>
<name>A0A1G9ZYU9_9BACI</name>
<dbReference type="STRING" id="237069.SAMN05216498_1905"/>
<feature type="transmembrane region" description="Helical" evidence="5">
    <location>
        <begin position="105"/>
        <end position="125"/>
    </location>
</feature>
<comment type="similarity">
    <text evidence="5">Belongs to the UPF0344 family.</text>
</comment>
<reference evidence="6 7" key="1">
    <citation type="submission" date="2016-10" db="EMBL/GenBank/DDBJ databases">
        <authorList>
            <person name="de Groot N.N."/>
        </authorList>
    </citation>
    <scope>NUCLEOTIDE SEQUENCE [LARGE SCALE GENOMIC DNA]</scope>
    <source>
        <strain evidence="6 7">CGMCC 1.3442</strain>
    </source>
</reference>
<evidence type="ECO:0000256" key="5">
    <source>
        <dbReference type="HAMAP-Rule" id="MF_01536"/>
    </source>
</evidence>
<keyword evidence="4 5" id="KW-0472">Membrane</keyword>
<feature type="transmembrane region" description="Helical" evidence="5">
    <location>
        <begin position="75"/>
        <end position="93"/>
    </location>
</feature>
<dbReference type="InterPro" id="IPR010899">
    <property type="entry name" value="UPF0344"/>
</dbReference>
<dbReference type="EMBL" id="FNIG01000003">
    <property type="protein sequence ID" value="SDN26772.1"/>
    <property type="molecule type" value="Genomic_DNA"/>
</dbReference>
<dbReference type="Proteomes" id="UP000199334">
    <property type="component" value="Unassembled WGS sequence"/>
</dbReference>
<organism evidence="6 7">
    <name type="scientific">Tenuibacillus multivorans</name>
    <dbReference type="NCBI Taxonomy" id="237069"/>
    <lineage>
        <taxon>Bacteria</taxon>
        <taxon>Bacillati</taxon>
        <taxon>Bacillota</taxon>
        <taxon>Bacilli</taxon>
        <taxon>Bacillales</taxon>
        <taxon>Bacillaceae</taxon>
        <taxon>Tenuibacillus</taxon>
    </lineage>
</organism>
<evidence type="ECO:0000313" key="6">
    <source>
        <dbReference type="EMBL" id="SDN26772.1"/>
    </source>
</evidence>
<keyword evidence="2 5" id="KW-0812">Transmembrane</keyword>
<dbReference type="GO" id="GO:0005886">
    <property type="term" value="C:plasma membrane"/>
    <property type="evidence" value="ECO:0007669"/>
    <property type="project" value="UniProtKB-SubCell"/>
</dbReference>
<proteinExistence type="inferred from homology"/>
<evidence type="ECO:0000256" key="1">
    <source>
        <dbReference type="ARBA" id="ARBA00022475"/>
    </source>
</evidence>
<comment type="subcellular location">
    <subcellularLocation>
        <location evidence="5">Cell membrane</location>
        <topology evidence="5">Multi-pass membrane protein</topology>
    </subcellularLocation>
</comment>
<dbReference type="AlphaFoldDB" id="A0A1G9ZYU9"/>
<dbReference type="RefSeq" id="WP_093856359.1">
    <property type="nucleotide sequence ID" value="NZ_BJVZ01000006.1"/>
</dbReference>
<gene>
    <name evidence="6" type="ORF">SAMN05216498_1905</name>
</gene>
<evidence type="ECO:0000313" key="7">
    <source>
        <dbReference type="Proteomes" id="UP000199334"/>
    </source>
</evidence>
<keyword evidence="1 5" id="KW-1003">Cell membrane</keyword>
<dbReference type="Pfam" id="PF07457">
    <property type="entry name" value="DUF1516"/>
    <property type="match status" value="1"/>
</dbReference>
<keyword evidence="7" id="KW-1185">Reference proteome</keyword>
<keyword evidence="3 5" id="KW-1133">Transmembrane helix</keyword>
<sequence>MDALYYNTHLHITTWVVGIILFLVVLALLKQSNEKAAKITHMILRLFYILIIVSGAILFFSNYIDTSGGTFAESIVKSLAGIWLVAAMEMILARVKKGQSSFAGWLQFALALILVLALGFGRLPLGILP</sequence>